<comment type="caution">
    <text evidence="2">The sequence shown here is derived from an EMBL/GenBank/DDBJ whole genome shotgun (WGS) entry which is preliminary data.</text>
</comment>
<dbReference type="EMBL" id="JACGWJ010000016">
    <property type="protein sequence ID" value="KAL0361513.1"/>
    <property type="molecule type" value="Genomic_DNA"/>
</dbReference>
<reference evidence="2" key="2">
    <citation type="journal article" date="2024" name="Plant">
        <title>Genomic evolution and insights into agronomic trait innovations of Sesamum species.</title>
        <authorList>
            <person name="Miao H."/>
            <person name="Wang L."/>
            <person name="Qu L."/>
            <person name="Liu H."/>
            <person name="Sun Y."/>
            <person name="Le M."/>
            <person name="Wang Q."/>
            <person name="Wei S."/>
            <person name="Zheng Y."/>
            <person name="Lin W."/>
            <person name="Duan Y."/>
            <person name="Cao H."/>
            <person name="Xiong S."/>
            <person name="Wang X."/>
            <person name="Wei L."/>
            <person name="Li C."/>
            <person name="Ma Q."/>
            <person name="Ju M."/>
            <person name="Zhao R."/>
            <person name="Li G."/>
            <person name="Mu C."/>
            <person name="Tian Q."/>
            <person name="Mei H."/>
            <person name="Zhang T."/>
            <person name="Gao T."/>
            <person name="Zhang H."/>
        </authorList>
    </citation>
    <scope>NUCLEOTIDE SEQUENCE</scope>
    <source>
        <strain evidence="2">G02</strain>
    </source>
</reference>
<sequence>MKFKMDSMSSNHVWTLVNRPKGVKLVRCKWVYKRKIGADGEVTTFKGSVRFPSRIGRDMLENHRNNHLLSRETVSPRLIEDRLDLDHPWSRRDALDLDYPRSRRDASTSTRGVEAGCLDLDQEVVEALDQRGSRRDASTSTRRWSRRDASARRWSTHPSGQIKELHSPHPGVAPVAPLFLSLFFALGENIDFHDEVIEAIRNLPPSHSDFLEILMGSD</sequence>
<feature type="region of interest" description="Disordered" evidence="1">
    <location>
        <begin position="129"/>
        <end position="168"/>
    </location>
</feature>
<reference evidence="2" key="1">
    <citation type="submission" date="2020-06" db="EMBL/GenBank/DDBJ databases">
        <authorList>
            <person name="Li T."/>
            <person name="Hu X."/>
            <person name="Zhang T."/>
            <person name="Song X."/>
            <person name="Zhang H."/>
            <person name="Dai N."/>
            <person name="Sheng W."/>
            <person name="Hou X."/>
            <person name="Wei L."/>
        </authorList>
    </citation>
    <scope>NUCLEOTIDE SEQUENCE</scope>
    <source>
        <strain evidence="2">G02</strain>
        <tissue evidence="2">Leaf</tissue>
    </source>
</reference>
<dbReference type="AlphaFoldDB" id="A0AAW2Q178"/>
<proteinExistence type="predicted"/>
<name>A0AAW2Q178_SESRA</name>
<organism evidence="2">
    <name type="scientific">Sesamum radiatum</name>
    <name type="common">Black benniseed</name>
    <dbReference type="NCBI Taxonomy" id="300843"/>
    <lineage>
        <taxon>Eukaryota</taxon>
        <taxon>Viridiplantae</taxon>
        <taxon>Streptophyta</taxon>
        <taxon>Embryophyta</taxon>
        <taxon>Tracheophyta</taxon>
        <taxon>Spermatophyta</taxon>
        <taxon>Magnoliopsida</taxon>
        <taxon>eudicotyledons</taxon>
        <taxon>Gunneridae</taxon>
        <taxon>Pentapetalae</taxon>
        <taxon>asterids</taxon>
        <taxon>lamiids</taxon>
        <taxon>Lamiales</taxon>
        <taxon>Pedaliaceae</taxon>
        <taxon>Sesamum</taxon>
    </lineage>
</organism>
<evidence type="ECO:0008006" key="3">
    <source>
        <dbReference type="Google" id="ProtNLM"/>
    </source>
</evidence>
<evidence type="ECO:0000313" key="2">
    <source>
        <dbReference type="EMBL" id="KAL0361513.1"/>
    </source>
</evidence>
<gene>
    <name evidence="2" type="ORF">Sradi_3835800</name>
</gene>
<protein>
    <recommendedName>
        <fullName evidence="3">Reverse transcriptase Ty1/copia-type domain-containing protein</fullName>
    </recommendedName>
</protein>
<accession>A0AAW2Q178</accession>
<evidence type="ECO:0000256" key="1">
    <source>
        <dbReference type="SAM" id="MobiDB-lite"/>
    </source>
</evidence>